<keyword evidence="2" id="KW-0963">Cytoplasm</keyword>
<reference evidence="8 9" key="1">
    <citation type="submission" date="2018-10" db="EMBL/GenBank/DDBJ databases">
        <title>Notoacmeibacter sp. M2BS9Y-3-1, whole genome shotgun sequence.</title>
        <authorList>
            <person name="Tuo L."/>
        </authorList>
    </citation>
    <scope>NUCLEOTIDE SEQUENCE [LARGE SCALE GENOMIC DNA]</scope>
    <source>
        <strain evidence="8 9">M2BS9Y-3-1</strain>
    </source>
</reference>
<feature type="domain" description="Poly-beta-hydroxybutyrate polymerase N-terminal" evidence="7">
    <location>
        <begin position="122"/>
        <end position="294"/>
    </location>
</feature>
<dbReference type="PANTHER" id="PTHR36837">
    <property type="entry name" value="POLY(3-HYDROXYALKANOATE) POLYMERASE SUBUNIT PHAC"/>
    <property type="match status" value="1"/>
</dbReference>
<feature type="domain" description="AB hydrolase-1" evidence="6">
    <location>
        <begin position="296"/>
        <end position="537"/>
    </location>
</feature>
<dbReference type="EMBL" id="RCWN01000001">
    <property type="protein sequence ID" value="RLQ87996.1"/>
    <property type="molecule type" value="Genomic_DNA"/>
</dbReference>
<evidence type="ECO:0000256" key="4">
    <source>
        <dbReference type="ARBA" id="ARBA00023315"/>
    </source>
</evidence>
<comment type="subcellular location">
    <subcellularLocation>
        <location evidence="1">Cytoplasm</location>
    </subcellularLocation>
</comment>
<evidence type="ECO:0000313" key="9">
    <source>
        <dbReference type="Proteomes" id="UP000281094"/>
    </source>
</evidence>
<dbReference type="Proteomes" id="UP000281094">
    <property type="component" value="Unassembled WGS sequence"/>
</dbReference>
<dbReference type="InterPro" id="IPR010941">
    <property type="entry name" value="PhaC_N"/>
</dbReference>
<dbReference type="InterPro" id="IPR029058">
    <property type="entry name" value="AB_hydrolase_fold"/>
</dbReference>
<keyword evidence="4" id="KW-0012">Acyltransferase</keyword>
<proteinExistence type="predicted"/>
<sequence>MNKREDPKKPDCKPQTDPVPMTVEDTEAFTRNMAVAIENAGKAAAAWLRPREQHPEDYPSETPEIVRSTVETMMRVRQHWLSNPVRAMDMQTRLMAGMLEAWSTNVSRMAGQDIQPEPTVQKDKRFAGDDWSANPFFAFLRDSFFVLDKWTKGLVEDMDEMDRDEKRKAEFLLGQVMNALSPSNFLLTNPTVMREMFESNGENLARGMKMLAEDVERGKGEIRLRQVDTTPFKVGENIAVSPGKVVARNRLCEILQYEPTTKDVLKRPLLIVPPWINKFYILDLNKKKSFISWAVAQGHTVFVISWVNPDERHRQESWSDYARDGVGFAVDTAEEITGEDRINTIGYCVGGTLLASTLALMAQEGDKRPASATLFTTQVDFEFAGDLKVFANERQVSEIEQELDRNGYLSGDKMATAFNLLRSKELIWPYMVNNYMRGQEPMAFDLLYWNGDQTRMTAANHSFYLRNCYLENNLSTGRMKIDGKCVSLSDIEIPVYNLGTREDHIAPAKSIHKGCRQFGGPVQLVISGSGHIAGVVNPPAAGKYQYWTNDKADFSESFEGWLEGAEATPGSWWPHWQAWIESMSDERVPARQITGLAGKVLGDAPGSYVQARI</sequence>
<dbReference type="Gene3D" id="3.40.50.1820">
    <property type="entry name" value="alpha/beta hydrolase"/>
    <property type="match status" value="1"/>
</dbReference>
<comment type="caution">
    <text evidence="8">The sequence shown here is derived from an EMBL/GenBank/DDBJ whole genome shotgun (WGS) entry which is preliminary data.</text>
</comment>
<feature type="compositionally biased region" description="Basic and acidic residues" evidence="5">
    <location>
        <begin position="1"/>
        <end position="14"/>
    </location>
</feature>
<keyword evidence="3" id="KW-0808">Transferase</keyword>
<evidence type="ECO:0000256" key="2">
    <source>
        <dbReference type="ARBA" id="ARBA00022490"/>
    </source>
</evidence>
<dbReference type="InterPro" id="IPR010963">
    <property type="entry name" value="PHA_synth_I"/>
</dbReference>
<organism evidence="8 9">
    <name type="scientific">Notoacmeibacter ruber</name>
    <dbReference type="NCBI Taxonomy" id="2670375"/>
    <lineage>
        <taxon>Bacteria</taxon>
        <taxon>Pseudomonadati</taxon>
        <taxon>Pseudomonadota</taxon>
        <taxon>Alphaproteobacteria</taxon>
        <taxon>Hyphomicrobiales</taxon>
        <taxon>Notoacmeibacteraceae</taxon>
        <taxon>Notoacmeibacter</taxon>
    </lineage>
</organism>
<evidence type="ECO:0000256" key="3">
    <source>
        <dbReference type="ARBA" id="ARBA00022679"/>
    </source>
</evidence>
<dbReference type="InterPro" id="IPR051321">
    <property type="entry name" value="PHA/PHB_synthase"/>
</dbReference>
<dbReference type="InterPro" id="IPR000073">
    <property type="entry name" value="AB_hydrolase_1"/>
</dbReference>
<dbReference type="GO" id="GO:0042619">
    <property type="term" value="P:poly-hydroxybutyrate biosynthetic process"/>
    <property type="evidence" value="ECO:0007669"/>
    <property type="project" value="InterPro"/>
</dbReference>
<evidence type="ECO:0000313" key="8">
    <source>
        <dbReference type="EMBL" id="RLQ87996.1"/>
    </source>
</evidence>
<dbReference type="RefSeq" id="WP_121644960.1">
    <property type="nucleotide sequence ID" value="NZ_RCWN01000001.1"/>
</dbReference>
<dbReference type="Pfam" id="PF00561">
    <property type="entry name" value="Abhydrolase_1"/>
    <property type="match status" value="1"/>
</dbReference>
<dbReference type="NCBIfam" id="TIGR01838">
    <property type="entry name" value="PHA_synth_I"/>
    <property type="match status" value="1"/>
</dbReference>
<name>A0A3L7JBI9_9HYPH</name>
<evidence type="ECO:0000259" key="7">
    <source>
        <dbReference type="Pfam" id="PF07167"/>
    </source>
</evidence>
<protein>
    <submittedName>
        <fullName evidence="8">Class I poly(R)-hydroxyalkanoic acid synthase</fullName>
    </submittedName>
</protein>
<evidence type="ECO:0000259" key="6">
    <source>
        <dbReference type="Pfam" id="PF00561"/>
    </source>
</evidence>
<dbReference type="SUPFAM" id="SSF53474">
    <property type="entry name" value="alpha/beta-Hydrolases"/>
    <property type="match status" value="1"/>
</dbReference>
<evidence type="ECO:0000256" key="1">
    <source>
        <dbReference type="ARBA" id="ARBA00004496"/>
    </source>
</evidence>
<dbReference type="AlphaFoldDB" id="A0A3L7JBI9"/>
<dbReference type="Pfam" id="PF07167">
    <property type="entry name" value="PhaC_N"/>
    <property type="match status" value="1"/>
</dbReference>
<dbReference type="GO" id="GO:0005737">
    <property type="term" value="C:cytoplasm"/>
    <property type="evidence" value="ECO:0007669"/>
    <property type="project" value="UniProtKB-SubCell"/>
</dbReference>
<feature type="region of interest" description="Disordered" evidence="5">
    <location>
        <begin position="1"/>
        <end position="22"/>
    </location>
</feature>
<accession>A0A3L7JBI9</accession>
<dbReference type="GO" id="GO:0016746">
    <property type="term" value="F:acyltransferase activity"/>
    <property type="evidence" value="ECO:0007669"/>
    <property type="project" value="UniProtKB-KW"/>
</dbReference>
<keyword evidence="9" id="KW-1185">Reference proteome</keyword>
<evidence type="ECO:0000256" key="5">
    <source>
        <dbReference type="SAM" id="MobiDB-lite"/>
    </source>
</evidence>
<dbReference type="PANTHER" id="PTHR36837:SF5">
    <property type="entry name" value="POLY-3-HYDROXYBUTYRATE SYNTHASE"/>
    <property type="match status" value="1"/>
</dbReference>
<gene>
    <name evidence="8" type="primary">phaC</name>
    <name evidence="8" type="ORF">D8780_07010</name>
</gene>